<dbReference type="PANTHER" id="PTHR42852:SF13">
    <property type="entry name" value="PROTEIN DIPZ"/>
    <property type="match status" value="1"/>
</dbReference>
<dbReference type="Proteomes" id="UP001321445">
    <property type="component" value="Chromosome"/>
</dbReference>
<keyword evidence="1" id="KW-0732">Signal</keyword>
<keyword evidence="4" id="KW-1185">Reference proteome</keyword>
<dbReference type="PANTHER" id="PTHR42852">
    <property type="entry name" value="THIOL:DISULFIDE INTERCHANGE PROTEIN DSBE"/>
    <property type="match status" value="1"/>
</dbReference>
<feature type="chain" id="PRO_5045435608" description="Thioredoxin domain-containing protein" evidence="1">
    <location>
        <begin position="22"/>
        <end position="175"/>
    </location>
</feature>
<name>A0ABN6WWC7_9BACT</name>
<dbReference type="InterPro" id="IPR000866">
    <property type="entry name" value="AhpC/TSA"/>
</dbReference>
<evidence type="ECO:0000313" key="3">
    <source>
        <dbReference type="EMBL" id="BDY12632.1"/>
    </source>
</evidence>
<dbReference type="InterPro" id="IPR036249">
    <property type="entry name" value="Thioredoxin-like_sf"/>
</dbReference>
<evidence type="ECO:0000313" key="4">
    <source>
        <dbReference type="Proteomes" id="UP001321445"/>
    </source>
</evidence>
<dbReference type="CDD" id="cd02966">
    <property type="entry name" value="TlpA_like_family"/>
    <property type="match status" value="1"/>
</dbReference>
<proteinExistence type="predicted"/>
<reference evidence="3 4" key="1">
    <citation type="submission" date="2023-03" db="EMBL/GenBank/DDBJ databases">
        <title>Description of Hydrogenimonas sp. ISO32.</title>
        <authorList>
            <person name="Mino S."/>
            <person name="Fukazawa S."/>
            <person name="Sawabe T."/>
        </authorList>
    </citation>
    <scope>NUCLEOTIDE SEQUENCE [LARGE SCALE GENOMIC DNA]</scope>
    <source>
        <strain evidence="3 4">ISO32</strain>
    </source>
</reference>
<dbReference type="EMBL" id="AP027370">
    <property type="protein sequence ID" value="BDY12632.1"/>
    <property type="molecule type" value="Genomic_DNA"/>
</dbReference>
<organism evidence="3 4">
    <name type="scientific">Hydrogenimonas cancrithermarum</name>
    <dbReference type="NCBI Taxonomy" id="2993563"/>
    <lineage>
        <taxon>Bacteria</taxon>
        <taxon>Pseudomonadati</taxon>
        <taxon>Campylobacterota</taxon>
        <taxon>Epsilonproteobacteria</taxon>
        <taxon>Campylobacterales</taxon>
        <taxon>Hydrogenimonadaceae</taxon>
        <taxon>Hydrogenimonas</taxon>
    </lineage>
</organism>
<dbReference type="Pfam" id="PF00578">
    <property type="entry name" value="AhpC-TSA"/>
    <property type="match status" value="1"/>
</dbReference>
<feature type="domain" description="Thioredoxin" evidence="2">
    <location>
        <begin position="29"/>
        <end position="173"/>
    </location>
</feature>
<feature type="signal peptide" evidence="1">
    <location>
        <begin position="1"/>
        <end position="21"/>
    </location>
</feature>
<dbReference type="InterPro" id="IPR050553">
    <property type="entry name" value="Thioredoxin_ResA/DsbE_sf"/>
</dbReference>
<dbReference type="SUPFAM" id="SSF52833">
    <property type="entry name" value="Thioredoxin-like"/>
    <property type="match status" value="1"/>
</dbReference>
<evidence type="ECO:0000259" key="2">
    <source>
        <dbReference type="PROSITE" id="PS51352"/>
    </source>
</evidence>
<gene>
    <name evidence="3" type="ORF">HCR_09440</name>
</gene>
<accession>A0ABN6WWC7</accession>
<protein>
    <recommendedName>
        <fullName evidence="2">Thioredoxin domain-containing protein</fullName>
    </recommendedName>
</protein>
<dbReference type="InterPro" id="IPR013766">
    <property type="entry name" value="Thioredoxin_domain"/>
</dbReference>
<sequence length="175" mass="20301">MKRLFATLLTLAALFFQTASAEDVTLTFELKENGAPTLHIKETKNGIVIDEYKGKVLLLNFFGKHCKWCMKEIPHLVELQKKHKEKLQIVAIHAQQPMTLGERSMLEKRFHFNYPIYEYMNNQDFVQYISHRAQWSGALPFSIIFDKHGSAAKIIPGYAPKEDLEKFIGFLIEQK</sequence>
<dbReference type="Gene3D" id="3.40.30.10">
    <property type="entry name" value="Glutaredoxin"/>
    <property type="match status" value="1"/>
</dbReference>
<dbReference type="RefSeq" id="WP_286337819.1">
    <property type="nucleotide sequence ID" value="NZ_AP027370.1"/>
</dbReference>
<dbReference type="PROSITE" id="PS51352">
    <property type="entry name" value="THIOREDOXIN_2"/>
    <property type="match status" value="1"/>
</dbReference>
<evidence type="ECO:0000256" key="1">
    <source>
        <dbReference type="SAM" id="SignalP"/>
    </source>
</evidence>